<feature type="chain" id="PRO_5047154987" evidence="1">
    <location>
        <begin position="30"/>
        <end position="147"/>
    </location>
</feature>
<keyword evidence="3" id="KW-1185">Reference proteome</keyword>
<accession>A0ABY6DZ29</accession>
<keyword evidence="1" id="KW-0732">Signal</keyword>
<dbReference type="EMBL" id="CP106793">
    <property type="protein sequence ID" value="UXY19660.1"/>
    <property type="molecule type" value="Genomic_DNA"/>
</dbReference>
<name>A0ABY6DZ29_9ACTN</name>
<organism evidence="2 3">
    <name type="scientific">Streptomyces cynarae</name>
    <dbReference type="NCBI Taxonomy" id="2981134"/>
    <lineage>
        <taxon>Bacteria</taxon>
        <taxon>Bacillati</taxon>
        <taxon>Actinomycetota</taxon>
        <taxon>Actinomycetes</taxon>
        <taxon>Kitasatosporales</taxon>
        <taxon>Streptomycetaceae</taxon>
        <taxon>Streptomyces</taxon>
    </lineage>
</organism>
<reference evidence="2" key="1">
    <citation type="submission" date="2022-10" db="EMBL/GenBank/DDBJ databases">
        <authorList>
            <person name="Mo P."/>
        </authorList>
    </citation>
    <scope>NUCLEOTIDE SEQUENCE</scope>
    <source>
        <strain evidence="2">HUAS 13-4</strain>
    </source>
</reference>
<evidence type="ECO:0000313" key="2">
    <source>
        <dbReference type="EMBL" id="UXY19660.1"/>
    </source>
</evidence>
<dbReference type="Proteomes" id="UP001061298">
    <property type="component" value="Chromosome"/>
</dbReference>
<feature type="signal peptide" evidence="1">
    <location>
        <begin position="1"/>
        <end position="29"/>
    </location>
</feature>
<protein>
    <submittedName>
        <fullName evidence="2">Uncharacterized protein</fullName>
    </submittedName>
</protein>
<evidence type="ECO:0000313" key="3">
    <source>
        <dbReference type="Proteomes" id="UP001061298"/>
    </source>
</evidence>
<gene>
    <name evidence="2" type="ORF">N8I84_13655</name>
</gene>
<proteinExistence type="predicted"/>
<evidence type="ECO:0000256" key="1">
    <source>
        <dbReference type="SAM" id="SignalP"/>
    </source>
</evidence>
<dbReference type="RefSeq" id="WP_263229793.1">
    <property type="nucleotide sequence ID" value="NZ_CP106793.1"/>
</dbReference>
<sequence length="147" mass="15276">MKARVMSSLALPAALATAGLLNTAEAAYAAALGQETLAASAPYAYQGQPMSGDVTLIPGDDHPCQNLANVTIGNYGRCCPPIGNVTISNYGHCCPPIANVTISDYGHCCAPVANMTICDYGHHQDHHSSGRYSDYADRDYAGTLGIG</sequence>